<dbReference type="CDD" id="cd00603">
    <property type="entry name" value="IPT_PCSR"/>
    <property type="match status" value="1"/>
</dbReference>
<dbReference type="InterPro" id="IPR038081">
    <property type="entry name" value="CalX-like_sf"/>
</dbReference>
<dbReference type="EMBL" id="BAABCB010000030">
    <property type="protein sequence ID" value="GAA4246488.1"/>
    <property type="molecule type" value="Genomic_DNA"/>
</dbReference>
<proteinExistence type="predicted"/>
<dbReference type="RefSeq" id="WP_344716065.1">
    <property type="nucleotide sequence ID" value="NZ_BAABCB010000030.1"/>
</dbReference>
<dbReference type="Gene3D" id="2.60.40.2030">
    <property type="match status" value="2"/>
</dbReference>
<name>A0ABP8D3C4_9FLAO</name>
<accession>A0ABP8D3C4</accession>
<dbReference type="NCBIfam" id="TIGR04183">
    <property type="entry name" value="Por_Secre_tail"/>
    <property type="match status" value="1"/>
</dbReference>
<dbReference type="InterPro" id="IPR013783">
    <property type="entry name" value="Ig-like_fold"/>
</dbReference>
<evidence type="ECO:0000313" key="6">
    <source>
        <dbReference type="EMBL" id="GAA4246488.1"/>
    </source>
</evidence>
<feature type="chain" id="PRO_5046611423" description="LTD domain-containing protein" evidence="4">
    <location>
        <begin position="21"/>
        <end position="1848"/>
    </location>
</feature>
<reference evidence="7" key="1">
    <citation type="journal article" date="2019" name="Int. J. Syst. Evol. Microbiol.">
        <title>The Global Catalogue of Microorganisms (GCM) 10K type strain sequencing project: providing services to taxonomists for standard genome sequencing and annotation.</title>
        <authorList>
            <consortium name="The Broad Institute Genomics Platform"/>
            <consortium name="The Broad Institute Genome Sequencing Center for Infectious Disease"/>
            <person name="Wu L."/>
            <person name="Ma J."/>
        </authorList>
    </citation>
    <scope>NUCLEOTIDE SEQUENCE [LARGE SCALE GENOMIC DNA]</scope>
    <source>
        <strain evidence="7">JCM 17633</strain>
    </source>
</reference>
<keyword evidence="7" id="KW-1185">Reference proteome</keyword>
<evidence type="ECO:0000259" key="5">
    <source>
        <dbReference type="PROSITE" id="PS51841"/>
    </source>
</evidence>
<dbReference type="Gene3D" id="2.60.40.10">
    <property type="entry name" value="Immunoglobulins"/>
    <property type="match status" value="2"/>
</dbReference>
<dbReference type="Proteomes" id="UP001501682">
    <property type="component" value="Unassembled WGS sequence"/>
</dbReference>
<organism evidence="6 7">
    <name type="scientific">Winogradskyella damuponensis</name>
    <dbReference type="NCBI Taxonomy" id="943939"/>
    <lineage>
        <taxon>Bacteria</taxon>
        <taxon>Pseudomonadati</taxon>
        <taxon>Bacteroidota</taxon>
        <taxon>Flavobacteriia</taxon>
        <taxon>Flavobacteriales</taxon>
        <taxon>Flavobacteriaceae</taxon>
        <taxon>Winogradskyella</taxon>
    </lineage>
</organism>
<keyword evidence="3" id="KW-0106">Calcium</keyword>
<dbReference type="InterPro" id="IPR056600">
    <property type="entry name" value="GBD_T9SS_assoc"/>
</dbReference>
<dbReference type="SUPFAM" id="SSF81296">
    <property type="entry name" value="E set domains"/>
    <property type="match status" value="1"/>
</dbReference>
<dbReference type="InterPro" id="IPR014756">
    <property type="entry name" value="Ig_E-set"/>
</dbReference>
<dbReference type="NCBIfam" id="NF012200">
    <property type="entry name" value="choice_anch_D"/>
    <property type="match status" value="1"/>
</dbReference>
<gene>
    <name evidence="6" type="ORF">GCM10022292_33150</name>
</gene>
<dbReference type="Pfam" id="PF23759">
    <property type="entry name" value="GBD_T9SS_assoc"/>
    <property type="match status" value="1"/>
</dbReference>
<protein>
    <recommendedName>
        <fullName evidence="5">LTD domain-containing protein</fullName>
    </recommendedName>
</protein>
<dbReference type="Pfam" id="PF03160">
    <property type="entry name" value="Calx-beta"/>
    <property type="match status" value="2"/>
</dbReference>
<dbReference type="PROSITE" id="PS51841">
    <property type="entry name" value="LTD"/>
    <property type="match status" value="1"/>
</dbReference>
<comment type="caution">
    <text evidence="6">The sequence shown here is derived from an EMBL/GenBank/DDBJ whole genome shotgun (WGS) entry which is preliminary data.</text>
</comment>
<dbReference type="SUPFAM" id="SSF141072">
    <property type="entry name" value="CalX-like"/>
    <property type="match status" value="2"/>
</dbReference>
<sequence>MTKNYLLSFLLFCCAFVSFGQTTIAIQDFESTPATPTMTYTGGNVATGTGPFPSGENNFVSGSQGRKVTNGTETIEFSNVNTSLYTNVEFSVKLASFGGSSGNGADSSDYVIVDVSDDGGGTWMQQAEVNGWSMDNALWHFGQGSTETNTYNPSGYTTAVAGGDGTSGINEIIITDLPSVANLRIRIRFENNAANETWIIDDAKIEGILASTDTTLNFTSATYSETENGTSVNLCVDIINESASSATTAQVVLTSGTAPHLSYTTQNITFPANSSIQQCVTVNIADNTNCADSTNYTFQIQNVAGGDSATAGSQSDTTLEITDDDGFVGAFKTLSFEGSDNFTYTGGGTVTSTPNKYFGTSSYRITGSNNLTTENIDISAISNVTLSVAFAAYGPDSGEDLFLDISYDNGTTWTGTGSIKLVDGYSNTPINMGDTNASNPTTVASNPWLVNIADTETQIRVRLRTVGVDGGEYYYVDDIILSGDSCSSVVSDTIVAFTSTTSTITEDGAFIDVCASIANESAIIATTVEVSLDGVSTATNGTDYDDGAGTPAAISFPQTLTFPAGSTADQCITIFISNDDSVIESDETVVLNLINPSGGNAAILGTNTTHTLTITDNDFYDDCSTSITIPVNSSCINQSFTNVGATDSGIADPNCGAYSGGDVWFNLVVPASGSVTVETSENGGITDSGMALYTGTCGALTLVTCDDDSGTGNMSMISASGLTPGSTLYVRVWEYNNNDFSTFNLCAYSANEIDVERNTFASIANGNAANTGNNTVFGATEVGATATAKNYYIRNEGSADLSITSIVSSNPTEFVISTNPAPIVIAAGGIVGFDIEFSPSALGTRTGTITIVNDDSDENPYTFGVSGTGTCAAGSITISPESGPVDTVVTVIGTNLLTATAAFNGLAATVTNISATEMEVVVPAGATSGSLEITDSLGCPTSTPFTVIDSQITSCEGNSGVVPTDLFISEITDATYGGLSYVEIFNGTGTAINIDNYSLEVIANGDATAAAINIFDLENYIMPNGTTYVIAIGRQSPVTPTNACTGVTGGSGELASSANAQFSSGGINKKTNKHDVIRLVNTGTTVDEFGVYLDNDWMDSTIITGDRGFNFRRLNTATQLPDPTFTLGELSNWTVIDWVGEGTASCSGNDYSDIGLFDFSTGVPPTVTLQPVAPAFACTFSASLTIAGTEGYTGPTPADTQDLAYQWYYNAPGDTAWTEILPADTNYSGQQTATLNIIDTASLDGYQYYCQLREDTATCFEASNAVKLDVRVSIWDGTDWSYPPDLDRYAILNSNYNTSNGTNGQVSFGACGLVVNSGTLTVDNSNYVEIINDVVVQTGAAILIETQAAFIQRGVGAAAGSFTLNGTATSQVNKLTAPLSNWYDYTYWSSPVATADVDASLFPASPSRRFWYNANLYLDNDNDDIDDDANDWTLATGTGQMIVGRGYAATHNNVGFISGNQYQYNFEGALNTGDYTYPLAYNAINTDHWNLVGNPYPSAIKVRGVDGLFAANAGAIKTSVYLWSHNSPPLDSNPGNENLNFNSNDYAIINQTMSTAGASGILPGNYIPSGQSFFVSSLANTDLIFNNAMRISGDNSNNLFFRNSANSDTEPLEEARLWLNLTADGGIFNQLGVGYVNSATDGFDGLGYDAKRNLSSGSDVIIYSKIEGEEHKLAIQGKAISSLNLEEIIKIGFATSIEENLIYKFSLYDFEGQFLNEHPVYLKDNLLNTYHNLKDSDYTFTSEPGEYNNRFEIVFRTANLSIEDHLIHANGISITELTNGDVEFKLNSNQNTITNVEILDMLGRRVYNLRGNTTTEVYNLSQLSQSAYIAKITLSNGQVISKKAIKQQ</sequence>
<evidence type="ECO:0000256" key="1">
    <source>
        <dbReference type="ARBA" id="ARBA00022729"/>
    </source>
</evidence>
<dbReference type="InterPro" id="IPR026444">
    <property type="entry name" value="Secre_tail"/>
</dbReference>
<dbReference type="Pfam" id="PF00932">
    <property type="entry name" value="LTD"/>
    <property type="match status" value="1"/>
</dbReference>
<evidence type="ECO:0000313" key="7">
    <source>
        <dbReference type="Proteomes" id="UP001501682"/>
    </source>
</evidence>
<evidence type="ECO:0000256" key="3">
    <source>
        <dbReference type="ARBA" id="ARBA00022837"/>
    </source>
</evidence>
<keyword evidence="2" id="KW-0677">Repeat</keyword>
<feature type="domain" description="LTD" evidence="5">
    <location>
        <begin position="962"/>
        <end position="1094"/>
    </location>
</feature>
<dbReference type="InterPro" id="IPR003644">
    <property type="entry name" value="Calx_beta"/>
</dbReference>
<keyword evidence="1 4" id="KW-0732">Signal</keyword>
<dbReference type="Gene3D" id="2.60.120.260">
    <property type="entry name" value="Galactose-binding domain-like"/>
    <property type="match status" value="2"/>
</dbReference>
<evidence type="ECO:0000256" key="2">
    <source>
        <dbReference type="ARBA" id="ARBA00022737"/>
    </source>
</evidence>
<dbReference type="InterPro" id="IPR001322">
    <property type="entry name" value="Lamin_tail_dom"/>
</dbReference>
<feature type="signal peptide" evidence="4">
    <location>
        <begin position="1"/>
        <end position="20"/>
    </location>
</feature>
<evidence type="ECO:0000256" key="4">
    <source>
        <dbReference type="SAM" id="SignalP"/>
    </source>
</evidence>